<feature type="compositionally biased region" description="Low complexity" evidence="1">
    <location>
        <begin position="839"/>
        <end position="848"/>
    </location>
</feature>
<name>A0A165ICP7_XYLHT</name>
<dbReference type="GeneID" id="28896088"/>
<feature type="region of interest" description="Disordered" evidence="1">
    <location>
        <begin position="227"/>
        <end position="252"/>
    </location>
</feature>
<accession>A0A165ICP7</accession>
<keyword evidence="5" id="KW-1185">Reference proteome</keyword>
<feature type="compositionally biased region" description="Polar residues" evidence="1">
    <location>
        <begin position="767"/>
        <end position="785"/>
    </location>
</feature>
<feature type="region of interest" description="Disordered" evidence="1">
    <location>
        <begin position="839"/>
        <end position="923"/>
    </location>
</feature>
<feature type="compositionally biased region" description="Polar residues" evidence="1">
    <location>
        <begin position="227"/>
        <end position="238"/>
    </location>
</feature>
<evidence type="ECO:0000313" key="5">
    <source>
        <dbReference type="Proteomes" id="UP000076632"/>
    </source>
</evidence>
<feature type="domain" description="DUF7785" evidence="2">
    <location>
        <begin position="474"/>
        <end position="569"/>
    </location>
</feature>
<dbReference type="InterPro" id="IPR057199">
    <property type="entry name" value="DUF7877"/>
</dbReference>
<proteinExistence type="predicted"/>
<feature type="compositionally biased region" description="Low complexity" evidence="1">
    <location>
        <begin position="793"/>
        <end position="809"/>
    </location>
</feature>
<organism evidence="4 5">
    <name type="scientific">Xylona heveae (strain CBS 132557 / TC161)</name>
    <dbReference type="NCBI Taxonomy" id="1328760"/>
    <lineage>
        <taxon>Eukaryota</taxon>
        <taxon>Fungi</taxon>
        <taxon>Dikarya</taxon>
        <taxon>Ascomycota</taxon>
        <taxon>Pezizomycotina</taxon>
        <taxon>Xylonomycetes</taxon>
        <taxon>Xylonales</taxon>
        <taxon>Xylonaceae</taxon>
        <taxon>Xylona</taxon>
    </lineage>
</organism>
<evidence type="ECO:0000256" key="1">
    <source>
        <dbReference type="SAM" id="MobiDB-lite"/>
    </source>
</evidence>
<feature type="compositionally biased region" description="Polar residues" evidence="1">
    <location>
        <begin position="674"/>
        <end position="691"/>
    </location>
</feature>
<feature type="region of interest" description="Disordered" evidence="1">
    <location>
        <begin position="1"/>
        <end position="51"/>
    </location>
</feature>
<feature type="compositionally biased region" description="Low complexity" evidence="1">
    <location>
        <begin position="714"/>
        <end position="736"/>
    </location>
</feature>
<feature type="region of interest" description="Disordered" evidence="1">
    <location>
        <begin position="634"/>
        <end position="813"/>
    </location>
</feature>
<dbReference type="OrthoDB" id="5354458at2759"/>
<feature type="compositionally biased region" description="Low complexity" evidence="1">
    <location>
        <begin position="750"/>
        <end position="766"/>
    </location>
</feature>
<protein>
    <submittedName>
        <fullName evidence="4">Uncharacterized protein</fullName>
    </submittedName>
</protein>
<dbReference type="EMBL" id="KV407456">
    <property type="protein sequence ID" value="KZF24711.1"/>
    <property type="molecule type" value="Genomic_DNA"/>
</dbReference>
<dbReference type="InParanoid" id="A0A165ICP7"/>
<dbReference type="InterPro" id="IPR056687">
    <property type="entry name" value="DUF7785"/>
</dbReference>
<dbReference type="STRING" id="1328760.A0A165ICP7"/>
<feature type="compositionally biased region" description="Polar residues" evidence="1">
    <location>
        <begin position="700"/>
        <end position="713"/>
    </location>
</feature>
<reference evidence="4 5" key="1">
    <citation type="journal article" date="2016" name="Fungal Biol.">
        <title>The genome of Xylona heveae provides a window into fungal endophytism.</title>
        <authorList>
            <person name="Gazis R."/>
            <person name="Kuo A."/>
            <person name="Riley R."/>
            <person name="LaButti K."/>
            <person name="Lipzen A."/>
            <person name="Lin J."/>
            <person name="Amirebrahimi M."/>
            <person name="Hesse C.N."/>
            <person name="Spatafora J.W."/>
            <person name="Henrissat B."/>
            <person name="Hainaut M."/>
            <person name="Grigoriev I.V."/>
            <person name="Hibbett D.S."/>
        </authorList>
    </citation>
    <scope>NUCLEOTIDE SEQUENCE [LARGE SCALE GENOMIC DNA]</scope>
    <source>
        <strain evidence="4 5">TC161</strain>
    </source>
</reference>
<feature type="region of interest" description="Disordered" evidence="1">
    <location>
        <begin position="344"/>
        <end position="372"/>
    </location>
</feature>
<dbReference type="AlphaFoldDB" id="A0A165ICP7"/>
<dbReference type="Proteomes" id="UP000076632">
    <property type="component" value="Unassembled WGS sequence"/>
</dbReference>
<evidence type="ECO:0000259" key="2">
    <source>
        <dbReference type="Pfam" id="PF25009"/>
    </source>
</evidence>
<feature type="domain" description="DUF7877" evidence="3">
    <location>
        <begin position="53"/>
        <end position="169"/>
    </location>
</feature>
<evidence type="ECO:0000313" key="4">
    <source>
        <dbReference type="EMBL" id="KZF24711.1"/>
    </source>
</evidence>
<dbReference type="Pfam" id="PF25289">
    <property type="entry name" value="DUF7877"/>
    <property type="match status" value="1"/>
</dbReference>
<sequence>MSSPDGVLSAATRPDPFSVPAKRKRTEGETKEESNGVVEKAHESTTDSASESLNTFLEDILEILKQQDTTPSLLNQPLPVGETDAAEDLPASKRQKLSGTNDTSTITSKVLAKRYGSVSEFARDIDVASSAILEAQDRPSNGAHQQQQATSPKRLLSAGILALKKNFNALLLREKMLKSPHFDIELTVPGESSGEVTIKEESTGPRETREVLTLLGNAPQPRQLFSSLQTPVSSTRSSQGEKADTYPPLREGVLPNGIVTTKIIPLQSSEINDDRMHVPTLGELFTPPPTLAPLNPPRRARSIAPAGNSISWYNPEDEEINASRARTTGLYPFHDLATGHSLKYNSSTPATKPLQPEGLASSADATADEKSKEDALFRSVYSGFAPTRDDSAAIVPEATKNRMWWRKKGEDIFGYAFNVFGDSASETDRADSSGKAQLVSEGDKALQEAVESFVPADPPGDFSTTSKEADDLAKQTDEILSEISDLLETLNSYQRNRNLSLASDSRYDRGSQLSAMVGSPSSPTSAEVDVYNLLKSQLSVLIASLPPYAVAKLSGDQLEALNISTRIPVESPSYRGVMEEEEAVARARAAALNAAASTPPPARAMNPALAAQPALGPYQTPHTIANPYKQRQSYLAQVSTPRPGPPTTHVPGQYFGPTPAPGRPTSANAHRGSISAQPSYQTPRPPSSQAQRAPYPPQAYTPSMTRNAQTPYAQTNPHQYSQQQNQQAYQYNQQFQATAAPMGPGPNRSYQTPAQPQYPQRAAPTTGYGSSQSPYPQAKSASPSKTYPPTTPAQPRQYYQPPQGQNPPQLGASGFATYMTAEQQALILERQRAQLAQQNQTLQQNRLASQANMTRQTSTTPQPQTTQQTPAQPPQQQQQQQQPVTQSAQQPQANAVNGQPSSQPPEAPSTTGTQPNGTPVGTN</sequence>
<evidence type="ECO:0000259" key="3">
    <source>
        <dbReference type="Pfam" id="PF25289"/>
    </source>
</evidence>
<feature type="compositionally biased region" description="Low complexity" evidence="1">
    <location>
        <begin position="856"/>
        <end position="892"/>
    </location>
</feature>
<dbReference type="RefSeq" id="XP_018190266.1">
    <property type="nucleotide sequence ID" value="XM_018330951.1"/>
</dbReference>
<dbReference type="Pfam" id="PF25009">
    <property type="entry name" value="DUF7785"/>
    <property type="match status" value="1"/>
</dbReference>
<feature type="compositionally biased region" description="Polar residues" evidence="1">
    <location>
        <begin position="908"/>
        <end position="923"/>
    </location>
</feature>
<feature type="region of interest" description="Disordered" evidence="1">
    <location>
        <begin position="68"/>
        <end position="103"/>
    </location>
</feature>
<gene>
    <name evidence="4" type="ORF">L228DRAFT_237612</name>
</gene>
<feature type="compositionally biased region" description="Basic and acidic residues" evidence="1">
    <location>
        <begin position="26"/>
        <end position="45"/>
    </location>
</feature>
<dbReference type="OMA" id="TMEKDDF"/>